<gene>
    <name evidence="2" type="primary">20208008</name>
    <name evidence="1" type="ORF">HELRODRAFT_181209</name>
</gene>
<name>T1FGQ9_HELRO</name>
<dbReference type="EMBL" id="KB097628">
    <property type="protein sequence ID" value="ESN93265.1"/>
    <property type="molecule type" value="Genomic_DNA"/>
</dbReference>
<dbReference type="EnsemblMetazoa" id="HelroT181209">
    <property type="protein sequence ID" value="HelroP181209"/>
    <property type="gene ID" value="HelroG181209"/>
</dbReference>
<organism evidence="2 3">
    <name type="scientific">Helobdella robusta</name>
    <name type="common">Californian leech</name>
    <dbReference type="NCBI Taxonomy" id="6412"/>
    <lineage>
        <taxon>Eukaryota</taxon>
        <taxon>Metazoa</taxon>
        <taxon>Spiralia</taxon>
        <taxon>Lophotrochozoa</taxon>
        <taxon>Annelida</taxon>
        <taxon>Clitellata</taxon>
        <taxon>Hirudinea</taxon>
        <taxon>Rhynchobdellida</taxon>
        <taxon>Glossiphoniidae</taxon>
        <taxon>Helobdella</taxon>
    </lineage>
</organism>
<dbReference type="InParanoid" id="T1FGQ9"/>
<dbReference type="AlphaFoldDB" id="T1FGQ9"/>
<dbReference type="EMBL" id="AMQM01007503">
    <property type="status" value="NOT_ANNOTATED_CDS"/>
    <property type="molecule type" value="Genomic_DNA"/>
</dbReference>
<evidence type="ECO:0000313" key="2">
    <source>
        <dbReference type="EnsemblMetazoa" id="HelroP181209"/>
    </source>
</evidence>
<evidence type="ECO:0000313" key="3">
    <source>
        <dbReference type="Proteomes" id="UP000015101"/>
    </source>
</evidence>
<sequence length="125" mass="14654">MLRVLHCQISLLVIVSKERYLLMTKNACWRNISRKLYYGLIPGEVRTLAYQFATRNGKMVLRLWKKFYEFQLVATLIFRVPSHSSCDTAAFSSFLLLHCDTEFHSTLRLAVFEPSLNTFELFPEI</sequence>
<accession>T1FGQ9</accession>
<dbReference type="GeneID" id="20208008"/>
<dbReference type="CTD" id="20208008"/>
<dbReference type="RefSeq" id="XP_009028708.1">
    <property type="nucleotide sequence ID" value="XM_009030460.1"/>
</dbReference>
<reference evidence="1 3" key="2">
    <citation type="journal article" date="2013" name="Nature">
        <title>Insights into bilaterian evolution from three spiralian genomes.</title>
        <authorList>
            <person name="Simakov O."/>
            <person name="Marletaz F."/>
            <person name="Cho S.J."/>
            <person name="Edsinger-Gonzales E."/>
            <person name="Havlak P."/>
            <person name="Hellsten U."/>
            <person name="Kuo D.H."/>
            <person name="Larsson T."/>
            <person name="Lv J."/>
            <person name="Arendt D."/>
            <person name="Savage R."/>
            <person name="Osoegawa K."/>
            <person name="de Jong P."/>
            <person name="Grimwood J."/>
            <person name="Chapman J.A."/>
            <person name="Shapiro H."/>
            <person name="Aerts A."/>
            <person name="Otillar R.P."/>
            <person name="Terry A.Y."/>
            <person name="Boore J.L."/>
            <person name="Grigoriev I.V."/>
            <person name="Lindberg D.R."/>
            <person name="Seaver E.C."/>
            <person name="Weisblat D.A."/>
            <person name="Putnam N.H."/>
            <person name="Rokhsar D.S."/>
        </authorList>
    </citation>
    <scope>NUCLEOTIDE SEQUENCE</scope>
</reference>
<protein>
    <submittedName>
        <fullName evidence="1 2">Uncharacterized protein</fullName>
    </submittedName>
</protein>
<proteinExistence type="predicted"/>
<dbReference type="HOGENOM" id="CLU_1995087_0_0_1"/>
<keyword evidence="3" id="KW-1185">Reference proteome</keyword>
<reference evidence="2" key="3">
    <citation type="submission" date="2015-06" db="UniProtKB">
        <authorList>
            <consortium name="EnsemblMetazoa"/>
        </authorList>
    </citation>
    <scope>IDENTIFICATION</scope>
</reference>
<dbReference type="KEGG" id="hro:HELRODRAFT_181209"/>
<reference evidence="3" key="1">
    <citation type="submission" date="2012-12" db="EMBL/GenBank/DDBJ databases">
        <authorList>
            <person name="Hellsten U."/>
            <person name="Grimwood J."/>
            <person name="Chapman J.A."/>
            <person name="Shapiro H."/>
            <person name="Aerts A."/>
            <person name="Otillar R.P."/>
            <person name="Terry A.Y."/>
            <person name="Boore J.L."/>
            <person name="Simakov O."/>
            <person name="Marletaz F."/>
            <person name="Cho S.-J."/>
            <person name="Edsinger-Gonzales E."/>
            <person name="Havlak P."/>
            <person name="Kuo D.-H."/>
            <person name="Larsson T."/>
            <person name="Lv J."/>
            <person name="Arendt D."/>
            <person name="Savage R."/>
            <person name="Osoegawa K."/>
            <person name="de Jong P."/>
            <person name="Lindberg D.R."/>
            <person name="Seaver E.C."/>
            <person name="Weisblat D.A."/>
            <person name="Putnam N.H."/>
            <person name="Grigoriev I.V."/>
            <person name="Rokhsar D.S."/>
        </authorList>
    </citation>
    <scope>NUCLEOTIDE SEQUENCE</scope>
</reference>
<dbReference type="Proteomes" id="UP000015101">
    <property type="component" value="Unassembled WGS sequence"/>
</dbReference>
<evidence type="ECO:0000313" key="1">
    <source>
        <dbReference type="EMBL" id="ESN93265.1"/>
    </source>
</evidence>